<dbReference type="PANTHER" id="PTHR46558:SF11">
    <property type="entry name" value="HTH-TYPE TRANSCRIPTIONAL REGULATOR XRE"/>
    <property type="match status" value="1"/>
</dbReference>
<proteinExistence type="predicted"/>
<feature type="domain" description="HTH cro/C1-type" evidence="2">
    <location>
        <begin position="6"/>
        <end position="60"/>
    </location>
</feature>
<dbReference type="SUPFAM" id="SSF47413">
    <property type="entry name" value="lambda repressor-like DNA-binding domains"/>
    <property type="match status" value="1"/>
</dbReference>
<dbReference type="AlphaFoldDB" id="A0A5S5AV78"/>
<evidence type="ECO:0000313" key="3">
    <source>
        <dbReference type="EMBL" id="TYP56803.1"/>
    </source>
</evidence>
<dbReference type="RefSeq" id="WP_148866658.1">
    <property type="nucleotide sequence ID" value="NZ_VNHO01000007.1"/>
</dbReference>
<comment type="caution">
    <text evidence="3">The sequence shown here is derived from an EMBL/GenBank/DDBJ whole genome shotgun (WGS) entry which is preliminary data.</text>
</comment>
<gene>
    <name evidence="3" type="ORF">LZ11_00866</name>
</gene>
<dbReference type="PROSITE" id="PS50943">
    <property type="entry name" value="HTH_CROC1"/>
    <property type="match status" value="1"/>
</dbReference>
<dbReference type="SMART" id="SM00530">
    <property type="entry name" value="HTH_XRE"/>
    <property type="match status" value="1"/>
</dbReference>
<dbReference type="Pfam" id="PF01381">
    <property type="entry name" value="HTH_3"/>
    <property type="match status" value="1"/>
</dbReference>
<dbReference type="GO" id="GO:0003677">
    <property type="term" value="F:DNA binding"/>
    <property type="evidence" value="ECO:0007669"/>
    <property type="project" value="UniProtKB-KW"/>
</dbReference>
<reference evidence="3 4" key="1">
    <citation type="submission" date="2019-07" db="EMBL/GenBank/DDBJ databases">
        <title>Genomic Encyclopedia of Type Strains, Phase I: the one thousand microbial genomes (KMG-I) project.</title>
        <authorList>
            <person name="Kyrpides N."/>
        </authorList>
    </citation>
    <scope>NUCLEOTIDE SEQUENCE [LARGE SCALE GENOMIC DNA]</scope>
    <source>
        <strain evidence="3 4">DSM 16647</strain>
    </source>
</reference>
<organism evidence="3 4">
    <name type="scientific">Thermosediminibacter litoriperuensis</name>
    <dbReference type="NCBI Taxonomy" id="291989"/>
    <lineage>
        <taxon>Bacteria</taxon>
        <taxon>Bacillati</taxon>
        <taxon>Bacillota</taxon>
        <taxon>Clostridia</taxon>
        <taxon>Thermosediminibacterales</taxon>
        <taxon>Thermosediminibacteraceae</taxon>
        <taxon>Thermosediminibacter</taxon>
    </lineage>
</organism>
<dbReference type="EMBL" id="VNHO01000007">
    <property type="protein sequence ID" value="TYP56803.1"/>
    <property type="molecule type" value="Genomic_DNA"/>
</dbReference>
<name>A0A5S5AV78_9FIRM</name>
<dbReference type="CDD" id="cd00093">
    <property type="entry name" value="HTH_XRE"/>
    <property type="match status" value="1"/>
</dbReference>
<protein>
    <submittedName>
        <fullName evidence="3">Helix-turn-helix protein</fullName>
    </submittedName>
</protein>
<evidence type="ECO:0000259" key="2">
    <source>
        <dbReference type="PROSITE" id="PS50943"/>
    </source>
</evidence>
<dbReference type="InterPro" id="IPR010982">
    <property type="entry name" value="Lambda_DNA-bd_dom_sf"/>
</dbReference>
<keyword evidence="4" id="KW-1185">Reference proteome</keyword>
<dbReference type="PANTHER" id="PTHR46558">
    <property type="entry name" value="TRACRIPTIONAL REGULATORY PROTEIN-RELATED-RELATED"/>
    <property type="match status" value="1"/>
</dbReference>
<dbReference type="Proteomes" id="UP000322294">
    <property type="component" value="Unassembled WGS sequence"/>
</dbReference>
<evidence type="ECO:0000256" key="1">
    <source>
        <dbReference type="ARBA" id="ARBA00023125"/>
    </source>
</evidence>
<sequence length="134" mass="15742">MIGERIKSLREERKITQQELAQYLGVSQKTISNYEKGERSPDPETLKKIADYFDVTVDYLLGRSNHRQLTRKDERDIEKIIEETRQRIENTEGLMLDGEILSQEDVDAIINAMRVGLEMAKLRNKEKYGRKKKK</sequence>
<dbReference type="OrthoDB" id="9811208at2"/>
<dbReference type="InterPro" id="IPR001387">
    <property type="entry name" value="Cro/C1-type_HTH"/>
</dbReference>
<dbReference type="Gene3D" id="1.10.260.40">
    <property type="entry name" value="lambda repressor-like DNA-binding domains"/>
    <property type="match status" value="1"/>
</dbReference>
<keyword evidence="1" id="KW-0238">DNA-binding</keyword>
<evidence type="ECO:0000313" key="4">
    <source>
        <dbReference type="Proteomes" id="UP000322294"/>
    </source>
</evidence>
<accession>A0A5S5AV78</accession>